<feature type="signal peptide" evidence="1">
    <location>
        <begin position="1"/>
        <end position="19"/>
    </location>
</feature>
<dbReference type="RefSeq" id="WP_058733143.1">
    <property type="nucleotide sequence ID" value="NZ_LDTD01000053.1"/>
</dbReference>
<accession>A0A147HZJ9</accession>
<name>A0A147HZJ9_9SPHN</name>
<feature type="chain" id="PRO_5007548037" description="Deacetylase PdaC domain-containing protein" evidence="1">
    <location>
        <begin position="20"/>
        <end position="237"/>
    </location>
</feature>
<reference evidence="3 4" key="1">
    <citation type="journal article" date="2016" name="Front. Microbiol.">
        <title>Genomic Resource of Rice Seed Associated Bacteria.</title>
        <authorList>
            <person name="Midha S."/>
            <person name="Bansal K."/>
            <person name="Sharma S."/>
            <person name="Kumar N."/>
            <person name="Patil P.P."/>
            <person name="Chaudhry V."/>
            <person name="Patil P.B."/>
        </authorList>
    </citation>
    <scope>NUCLEOTIDE SEQUENCE [LARGE SCALE GENOMIC DNA]</scope>
    <source>
        <strain evidence="3 4">NS319</strain>
    </source>
</reference>
<keyword evidence="1" id="KW-0732">Signal</keyword>
<comment type="caution">
    <text evidence="3">The sequence shown here is derived from an EMBL/GenBank/DDBJ whole genome shotgun (WGS) entry which is preliminary data.</text>
</comment>
<dbReference type="AlphaFoldDB" id="A0A147HZJ9"/>
<dbReference type="Gene3D" id="3.30.565.40">
    <property type="entry name" value="Fervidobacterium nodosum Rt17-B1 like"/>
    <property type="match status" value="1"/>
</dbReference>
<feature type="domain" description="Deacetylase PdaC" evidence="2">
    <location>
        <begin position="29"/>
        <end position="114"/>
    </location>
</feature>
<protein>
    <recommendedName>
        <fullName evidence="2">Deacetylase PdaC domain-containing protein</fullName>
    </recommendedName>
</protein>
<organism evidence="3 4">
    <name type="scientific">Sphingomonas sanguinis</name>
    <dbReference type="NCBI Taxonomy" id="33051"/>
    <lineage>
        <taxon>Bacteria</taxon>
        <taxon>Pseudomonadati</taxon>
        <taxon>Pseudomonadota</taxon>
        <taxon>Alphaproteobacteria</taxon>
        <taxon>Sphingomonadales</taxon>
        <taxon>Sphingomonadaceae</taxon>
        <taxon>Sphingomonas</taxon>
    </lineage>
</organism>
<evidence type="ECO:0000313" key="4">
    <source>
        <dbReference type="Proteomes" id="UP000072867"/>
    </source>
</evidence>
<proteinExistence type="predicted"/>
<evidence type="ECO:0000313" key="3">
    <source>
        <dbReference type="EMBL" id="KTT70396.1"/>
    </source>
</evidence>
<evidence type="ECO:0000256" key="1">
    <source>
        <dbReference type="SAM" id="SignalP"/>
    </source>
</evidence>
<dbReference type="EMBL" id="LDTD01000053">
    <property type="protein sequence ID" value="KTT70396.1"/>
    <property type="molecule type" value="Genomic_DNA"/>
</dbReference>
<gene>
    <name evidence="3" type="ORF">NS319_07995</name>
</gene>
<dbReference type="STRING" id="33051.SB4_13015"/>
<sequence>MRNGWIALALVGCASPVLAQDEVPTVKTADYEFGYAYPAAAGQVPGLKAWLEADRARLRAKTMRDGAAARREAAKSGFPYRRYSYVQSWKLVTQTPRFVSLSGDSYDYTGGAHGQPASYGLVWDKAAGRRLEPRALFTSDAALQSATRTSYCARLKAEQMRRTQGTVSSMNSCPSIKELTLLLGSTNGRAIDRIGLIADPYVAGSYAEGTYEVTLPVTPAILRAVKPAYRAAFAVRP</sequence>
<dbReference type="Pfam" id="PF13739">
    <property type="entry name" value="PdaC"/>
    <property type="match status" value="1"/>
</dbReference>
<evidence type="ECO:0000259" key="2">
    <source>
        <dbReference type="Pfam" id="PF13739"/>
    </source>
</evidence>
<dbReference type="InterPro" id="IPR025303">
    <property type="entry name" value="PdaC"/>
</dbReference>
<dbReference type="PATRIC" id="fig|33051.3.peg.2725"/>
<dbReference type="Proteomes" id="UP000072867">
    <property type="component" value="Unassembled WGS sequence"/>
</dbReference>